<gene>
    <name evidence="2" type="ORF">FKW44_012437</name>
</gene>
<accession>A0A7T8K9I6</accession>
<dbReference type="Proteomes" id="UP000595437">
    <property type="component" value="Chromosome 8"/>
</dbReference>
<protein>
    <submittedName>
        <fullName evidence="2">Uncharacterized protein</fullName>
    </submittedName>
</protein>
<dbReference type="EMBL" id="CP045897">
    <property type="protein sequence ID" value="QQP51174.1"/>
    <property type="molecule type" value="Genomic_DNA"/>
</dbReference>
<dbReference type="AlphaFoldDB" id="A0A7T8K9I6"/>
<proteinExistence type="predicted"/>
<feature type="compositionally biased region" description="Basic and acidic residues" evidence="1">
    <location>
        <begin position="17"/>
        <end position="30"/>
    </location>
</feature>
<feature type="region of interest" description="Disordered" evidence="1">
    <location>
        <begin position="1"/>
        <end position="64"/>
    </location>
</feature>
<keyword evidence="3" id="KW-1185">Reference proteome</keyword>
<name>A0A7T8K9I6_CALRO</name>
<reference evidence="3" key="1">
    <citation type="submission" date="2021-01" db="EMBL/GenBank/DDBJ databases">
        <title>Caligus Genome Assembly.</title>
        <authorList>
            <person name="Gallardo-Escarate C."/>
        </authorList>
    </citation>
    <scope>NUCLEOTIDE SEQUENCE [LARGE SCALE GENOMIC DNA]</scope>
</reference>
<evidence type="ECO:0000313" key="3">
    <source>
        <dbReference type="Proteomes" id="UP000595437"/>
    </source>
</evidence>
<evidence type="ECO:0000256" key="1">
    <source>
        <dbReference type="SAM" id="MobiDB-lite"/>
    </source>
</evidence>
<sequence length="64" mass="7350">MPERSAVCGTDTPCSSRVERKREREEEQKRQIKARLKQGNSTTGKRGARGIFSPQNKTKKYQEP</sequence>
<evidence type="ECO:0000313" key="2">
    <source>
        <dbReference type="EMBL" id="QQP51174.1"/>
    </source>
</evidence>
<organism evidence="2 3">
    <name type="scientific">Caligus rogercresseyi</name>
    <name type="common">Sea louse</name>
    <dbReference type="NCBI Taxonomy" id="217165"/>
    <lineage>
        <taxon>Eukaryota</taxon>
        <taxon>Metazoa</taxon>
        <taxon>Ecdysozoa</taxon>
        <taxon>Arthropoda</taxon>
        <taxon>Crustacea</taxon>
        <taxon>Multicrustacea</taxon>
        <taxon>Hexanauplia</taxon>
        <taxon>Copepoda</taxon>
        <taxon>Siphonostomatoida</taxon>
        <taxon>Caligidae</taxon>
        <taxon>Caligus</taxon>
    </lineage>
</organism>